<dbReference type="GO" id="GO:0004519">
    <property type="term" value="F:endonuclease activity"/>
    <property type="evidence" value="ECO:0007669"/>
    <property type="project" value="UniProtKB-KW"/>
</dbReference>
<dbReference type="RefSeq" id="WP_091604377.1">
    <property type="nucleotide sequence ID" value="NZ_FMCX01000001.1"/>
</dbReference>
<dbReference type="Proteomes" id="UP000199504">
    <property type="component" value="Unassembled WGS sequence"/>
</dbReference>
<organism evidence="2 3">
    <name type="scientific">Micromonospora mirobrigensis</name>
    <dbReference type="NCBI Taxonomy" id="262898"/>
    <lineage>
        <taxon>Bacteria</taxon>
        <taxon>Bacillati</taxon>
        <taxon>Actinomycetota</taxon>
        <taxon>Actinomycetes</taxon>
        <taxon>Micromonosporales</taxon>
        <taxon>Micromonosporaceae</taxon>
        <taxon>Micromonospora</taxon>
    </lineage>
</organism>
<dbReference type="InterPro" id="IPR003615">
    <property type="entry name" value="HNH_nuc"/>
</dbReference>
<keyword evidence="2" id="KW-0540">Nuclease</keyword>
<name>A0A1C4UDR5_9ACTN</name>
<proteinExistence type="predicted"/>
<dbReference type="OrthoDB" id="4464809at2"/>
<dbReference type="Pfam" id="PF13391">
    <property type="entry name" value="HNH_2"/>
    <property type="match status" value="1"/>
</dbReference>
<feature type="domain" description="HNH nuclease" evidence="1">
    <location>
        <begin position="194"/>
        <end position="243"/>
    </location>
</feature>
<dbReference type="STRING" id="262898.GA0070564_101406"/>
<keyword evidence="3" id="KW-1185">Reference proteome</keyword>
<evidence type="ECO:0000313" key="2">
    <source>
        <dbReference type="EMBL" id="SCE69825.1"/>
    </source>
</evidence>
<keyword evidence="2" id="KW-0378">Hydrolase</keyword>
<evidence type="ECO:0000259" key="1">
    <source>
        <dbReference type="Pfam" id="PF13391"/>
    </source>
</evidence>
<keyword evidence="2" id="KW-0255">Endonuclease</keyword>
<reference evidence="3" key="1">
    <citation type="submission" date="2016-06" db="EMBL/GenBank/DDBJ databases">
        <authorList>
            <person name="Varghese N."/>
            <person name="Submissions Spin"/>
        </authorList>
    </citation>
    <scope>NUCLEOTIDE SEQUENCE [LARGE SCALE GENOMIC DNA]</scope>
    <source>
        <strain evidence="3">DSM 44830</strain>
    </source>
</reference>
<dbReference type="EMBL" id="FMCX01000001">
    <property type="protein sequence ID" value="SCE69825.1"/>
    <property type="molecule type" value="Genomic_DNA"/>
</dbReference>
<dbReference type="AlphaFoldDB" id="A0A1C4UDR5"/>
<accession>A0A1C4UDR5</accession>
<gene>
    <name evidence="2" type="ORF">GA0070564_101406</name>
</gene>
<protein>
    <submittedName>
        <fullName evidence="2">Putative restriction endonuclease</fullName>
    </submittedName>
</protein>
<evidence type="ECO:0000313" key="3">
    <source>
        <dbReference type="Proteomes" id="UP000199504"/>
    </source>
</evidence>
<sequence length="302" mass="34736">MADAAFDSRLRSAAAQWLTERSQIHQELVTRDELEEFVFEGARIPLIDRQRGIRKPAILDAALSIKTTFTKPGQPPPYEDREGPDGLLRYKYRGSDPDHPENVALRKAHEWNLPLFWFVGIAPGVFLPRYPVWLVGDERKDLQFVVALDEAQRMIQPRSVIDEERRRYVERLTKLRLHQPVFRARVLKAYATQCAICQLRHRSLLDAAHIIPDGLPQGEPVVPNGLALCKIHHAAFDENILGIRPDHVVEVRPDIRKEVDGPMLRHGIQDMHGRRIGLPSERSARPDRDRLEVRYETFRSAA</sequence>